<comment type="similarity">
    <text evidence="1">Belongs to the LysR transcriptional regulatory family.</text>
</comment>
<feature type="domain" description="HTH lysR-type" evidence="5">
    <location>
        <begin position="6"/>
        <end position="63"/>
    </location>
</feature>
<dbReference type="InterPro" id="IPR000847">
    <property type="entry name" value="LysR_HTH_N"/>
</dbReference>
<dbReference type="PANTHER" id="PTHR30118:SF15">
    <property type="entry name" value="TRANSCRIPTIONAL REGULATORY PROTEIN"/>
    <property type="match status" value="1"/>
</dbReference>
<evidence type="ECO:0000313" key="6">
    <source>
        <dbReference type="EMBL" id="UQS24773.1"/>
    </source>
</evidence>
<keyword evidence="4" id="KW-0804">Transcription</keyword>
<gene>
    <name evidence="6" type="ORF">L1857_19075</name>
</gene>
<keyword evidence="2" id="KW-0805">Transcription regulation</keyword>
<evidence type="ECO:0000256" key="4">
    <source>
        <dbReference type="ARBA" id="ARBA00023163"/>
    </source>
</evidence>
<dbReference type="Proteomes" id="UP000830158">
    <property type="component" value="Chromosome"/>
</dbReference>
<evidence type="ECO:0000259" key="5">
    <source>
        <dbReference type="PROSITE" id="PS50931"/>
    </source>
</evidence>
<dbReference type="Pfam" id="PF03466">
    <property type="entry name" value="LysR_substrate"/>
    <property type="match status" value="1"/>
</dbReference>
<evidence type="ECO:0000256" key="2">
    <source>
        <dbReference type="ARBA" id="ARBA00023015"/>
    </source>
</evidence>
<dbReference type="InterPro" id="IPR036388">
    <property type="entry name" value="WH-like_DNA-bd_sf"/>
</dbReference>
<dbReference type="PRINTS" id="PR00039">
    <property type="entry name" value="HTHLYSR"/>
</dbReference>
<evidence type="ECO:0000256" key="1">
    <source>
        <dbReference type="ARBA" id="ARBA00009437"/>
    </source>
</evidence>
<dbReference type="Gene3D" id="1.10.10.10">
    <property type="entry name" value="Winged helix-like DNA-binding domain superfamily/Winged helix DNA-binding domain"/>
    <property type="match status" value="1"/>
</dbReference>
<dbReference type="SUPFAM" id="SSF53850">
    <property type="entry name" value="Periplasmic binding protein-like II"/>
    <property type="match status" value="1"/>
</dbReference>
<organism evidence="6 7">
    <name type="scientific">Amycolatopsis thermalba</name>
    <dbReference type="NCBI Taxonomy" id="944492"/>
    <lineage>
        <taxon>Bacteria</taxon>
        <taxon>Bacillati</taxon>
        <taxon>Actinomycetota</taxon>
        <taxon>Actinomycetes</taxon>
        <taxon>Pseudonocardiales</taxon>
        <taxon>Pseudonocardiaceae</taxon>
        <taxon>Amycolatopsis</taxon>
    </lineage>
</organism>
<protein>
    <submittedName>
        <fullName evidence="6">LysR family transcriptional regulator</fullName>
    </submittedName>
</protein>
<accession>A0ABY4NXL8</accession>
<reference evidence="6" key="1">
    <citation type="submission" date="2022-01" db="EMBL/GenBank/DDBJ databases">
        <title>PSI-footprinting approach for the identification of protein synthesis inhibitor producers.</title>
        <authorList>
            <person name="Handel F."/>
            <person name="Kulik A."/>
            <person name="Wex K.W."/>
            <person name="Berscheid A."/>
            <person name="Saur J.S."/>
            <person name="Winkler A."/>
            <person name="Wibberg D."/>
            <person name="Kalinowski J."/>
            <person name="Broetz-Oesterhelt H."/>
            <person name="Mast Y."/>
        </authorList>
    </citation>
    <scope>NUCLEOTIDE SEQUENCE</scope>
    <source>
        <strain evidence="6">KNN 49.3e</strain>
    </source>
</reference>
<dbReference type="CDD" id="cd08417">
    <property type="entry name" value="PBP2_Nitroaromatics_like"/>
    <property type="match status" value="1"/>
</dbReference>
<dbReference type="InterPro" id="IPR036390">
    <property type="entry name" value="WH_DNA-bd_sf"/>
</dbReference>
<keyword evidence="7" id="KW-1185">Reference proteome</keyword>
<dbReference type="InterPro" id="IPR050389">
    <property type="entry name" value="LysR-type_TF"/>
</dbReference>
<dbReference type="InterPro" id="IPR005119">
    <property type="entry name" value="LysR_subst-bd"/>
</dbReference>
<name>A0ABY4NXL8_9PSEU</name>
<dbReference type="SUPFAM" id="SSF46785">
    <property type="entry name" value="Winged helix' DNA-binding domain"/>
    <property type="match status" value="1"/>
</dbReference>
<dbReference type="Pfam" id="PF00126">
    <property type="entry name" value="HTH_1"/>
    <property type="match status" value="1"/>
</dbReference>
<evidence type="ECO:0000313" key="7">
    <source>
        <dbReference type="Proteomes" id="UP000830158"/>
    </source>
</evidence>
<sequence length="301" mass="32772">MNLGQVDLNLLVVLDALLREQNVTRAAERLHMSQPATSTALARLRKVLGDPLLVKHGRYLQLTPRAEALVDPVRDVLATIEQSIVKPPGFDPAHDRRTFGVIASDYVGMMLIRPLLGRIGGLAPNLSLELAQISGHFLRLLERDEIDLAILPESLAEGERLGDCASVPVLADRFVGAVWRGHPLAGGSLPAAALAEHPYLAFAPPDGFSLIEEDLDKAGISRRVEATAISFVTMPFLLAGTGLVTIIPERLGRQVADAAGIVLLEPEFEIRAVRESAYWHSRRNSDPGHRWLREQLVAVVG</sequence>
<dbReference type="Gene3D" id="3.40.190.10">
    <property type="entry name" value="Periplasmic binding protein-like II"/>
    <property type="match status" value="2"/>
</dbReference>
<dbReference type="RefSeq" id="WP_094005517.1">
    <property type="nucleotide sequence ID" value="NZ_CP091196.1"/>
</dbReference>
<dbReference type="InterPro" id="IPR037402">
    <property type="entry name" value="YidZ_PBP2"/>
</dbReference>
<dbReference type="EMBL" id="CP091196">
    <property type="protein sequence ID" value="UQS24773.1"/>
    <property type="molecule type" value="Genomic_DNA"/>
</dbReference>
<proteinExistence type="inferred from homology"/>
<dbReference type="PANTHER" id="PTHR30118">
    <property type="entry name" value="HTH-TYPE TRANSCRIPTIONAL REGULATOR LEUO-RELATED"/>
    <property type="match status" value="1"/>
</dbReference>
<evidence type="ECO:0000256" key="3">
    <source>
        <dbReference type="ARBA" id="ARBA00023125"/>
    </source>
</evidence>
<dbReference type="PROSITE" id="PS50931">
    <property type="entry name" value="HTH_LYSR"/>
    <property type="match status" value="1"/>
</dbReference>
<keyword evidence="3" id="KW-0238">DNA-binding</keyword>